<dbReference type="Pfam" id="PF17862">
    <property type="entry name" value="AAA_lid_3"/>
    <property type="match status" value="2"/>
</dbReference>
<dbReference type="STRING" id="1121400.SAMN02746065_10817"/>
<dbReference type="InterPro" id="IPR003959">
    <property type="entry name" value="ATPase_AAA_core"/>
</dbReference>
<feature type="domain" description="CDC48" evidence="7">
    <location>
        <begin position="106"/>
        <end position="170"/>
    </location>
</feature>
<dbReference type="InterPro" id="IPR009010">
    <property type="entry name" value="Asp_de-COase-like_dom_sf"/>
</dbReference>
<comment type="similarity">
    <text evidence="1">Belongs to the AAA ATPase family. CDC48 subfamily.</text>
</comment>
<gene>
    <name evidence="9" type="ORF">SAMN02746065_10817</name>
</gene>
<dbReference type="Pfam" id="PF02933">
    <property type="entry name" value="CDC48_2"/>
    <property type="match status" value="1"/>
</dbReference>
<feature type="domain" description="CDC48 N-terminal subdomain" evidence="8">
    <location>
        <begin position="8"/>
        <end position="92"/>
    </location>
</feature>
<dbReference type="Proteomes" id="UP000192418">
    <property type="component" value="Unassembled WGS sequence"/>
</dbReference>
<dbReference type="Gene3D" id="3.40.50.300">
    <property type="entry name" value="P-loop containing nucleotide triphosphate hydrolases"/>
    <property type="match status" value="2"/>
</dbReference>
<dbReference type="InterPro" id="IPR004201">
    <property type="entry name" value="Cdc48_dom2"/>
</dbReference>
<evidence type="ECO:0000259" key="7">
    <source>
        <dbReference type="SMART" id="SM01072"/>
    </source>
</evidence>
<dbReference type="SUPFAM" id="SSF50692">
    <property type="entry name" value="ADC-like"/>
    <property type="match status" value="1"/>
</dbReference>
<name>A0A1W2BE63_9BACT</name>
<feature type="domain" description="AAA+ ATPase" evidence="6">
    <location>
        <begin position="487"/>
        <end position="625"/>
    </location>
</feature>
<dbReference type="Gene3D" id="2.40.40.20">
    <property type="match status" value="1"/>
</dbReference>
<protein>
    <submittedName>
        <fullName evidence="9">Transitional endoplasmic reticulum ATPase</fullName>
    </submittedName>
</protein>
<dbReference type="GO" id="GO:0005737">
    <property type="term" value="C:cytoplasm"/>
    <property type="evidence" value="ECO:0007669"/>
    <property type="project" value="UniProtKB-ARBA"/>
</dbReference>
<dbReference type="NCBIfam" id="TIGR01243">
    <property type="entry name" value="CDC48"/>
    <property type="match status" value="1"/>
</dbReference>
<feature type="domain" description="AAA+ ATPase" evidence="6">
    <location>
        <begin position="214"/>
        <end position="350"/>
    </location>
</feature>
<dbReference type="InterPro" id="IPR003960">
    <property type="entry name" value="ATPase_AAA_CS"/>
</dbReference>
<dbReference type="PANTHER" id="PTHR23077">
    <property type="entry name" value="AAA-FAMILY ATPASE"/>
    <property type="match status" value="1"/>
</dbReference>
<evidence type="ECO:0000256" key="5">
    <source>
        <dbReference type="RuleBase" id="RU003651"/>
    </source>
</evidence>
<dbReference type="SMART" id="SM00382">
    <property type="entry name" value="AAA"/>
    <property type="match status" value="2"/>
</dbReference>
<dbReference type="SUPFAM" id="SSF52540">
    <property type="entry name" value="P-loop containing nucleoside triphosphate hydrolases"/>
    <property type="match status" value="2"/>
</dbReference>
<dbReference type="PROSITE" id="PS00674">
    <property type="entry name" value="AAA"/>
    <property type="match status" value="2"/>
</dbReference>
<evidence type="ECO:0000259" key="6">
    <source>
        <dbReference type="SMART" id="SM00382"/>
    </source>
</evidence>
<evidence type="ECO:0000256" key="3">
    <source>
        <dbReference type="ARBA" id="ARBA00022741"/>
    </source>
</evidence>
<sequence>MSSAASLKLKVSEALKKDVGRAFARMDPEDMKRMGVSLGDIVEITGKRVTVAKVMPAYKDVRGQARVQLDGISRENAGCGLDETVEVRDIPWSAAQRVVLVPVNISPDKRDLDYIGSLLDGLPIQAGDAIRATLFGSRTANFKIESTVPRGPVMINPTTQLIIGKSKSRKGAEKDAGISYEDIGGLGSQVQRIREMIELPLRFPEVFERLGIGAPRGVLLYGPPGCGKTLIARAIAHETEANFFSVSGPEVIHKFYGESEAHLRKIFEEAAAKGPSIVFLDEIDAIAPQREKVVGDVEKRVVAQLLALMDGLNRRQNLIVIAATNIPNALDPALRRPGRFDREITIPIPDKNGRMEILDIHSRGMPLAKNVDMSRLAEITHGYVGADLEALCRESAMICLRRLLPDIDFNMTQIPYEQLKNLEIGMDDFMFALREVEPSAIREVFIEVPNVKWDDIGGNRTIKKRLVEAVEWPLKYPEIFQKAGTRPPKGILVSGKPGCGKTLLAKAIANESHVNFISVKGPELISKYVGESEKGVREIFKKARQASPCIIFFDEIDALVPTRNAGTGDSNVGERVLSQFLAEFDGIDELKGVLVLGATNRVDMLDAAVLRPGRFDEIVEIPLPDENDRKEIFQIHLQHKPFELKDHLGDLARDSEGFSGAEIAATCNRGALMAIRKKVADMEKNTRDHAVKEDDDDAVHITPAQLQTAMDEVRSSRTVTDN</sequence>
<dbReference type="InterPro" id="IPR005938">
    <property type="entry name" value="AAA_ATPase_CDC48"/>
</dbReference>
<dbReference type="Pfam" id="PF02359">
    <property type="entry name" value="CDC48_N"/>
    <property type="match status" value="1"/>
</dbReference>
<dbReference type="InterPro" id="IPR027417">
    <property type="entry name" value="P-loop_NTPase"/>
</dbReference>
<dbReference type="Pfam" id="PF00004">
    <property type="entry name" value="AAA"/>
    <property type="match status" value="2"/>
</dbReference>
<dbReference type="SMART" id="SM01072">
    <property type="entry name" value="CDC48_2"/>
    <property type="match status" value="1"/>
</dbReference>
<dbReference type="FunFam" id="2.40.40.20:FF:000007">
    <property type="entry name" value="AAA family ATPase"/>
    <property type="match status" value="1"/>
</dbReference>
<evidence type="ECO:0000313" key="9">
    <source>
        <dbReference type="EMBL" id="SMC71124.1"/>
    </source>
</evidence>
<dbReference type="InterPro" id="IPR041569">
    <property type="entry name" value="AAA_lid_3"/>
</dbReference>
<dbReference type="InterPro" id="IPR003338">
    <property type="entry name" value="CDC4_N-term_subdom"/>
</dbReference>
<dbReference type="RefSeq" id="WP_084068418.1">
    <property type="nucleotide sequence ID" value="NZ_FWXY01000008.1"/>
</dbReference>
<dbReference type="AlphaFoldDB" id="A0A1W2BE63"/>
<dbReference type="FunFam" id="3.40.50.300:FF:000018">
    <property type="entry name" value="Cell division control 48"/>
    <property type="match status" value="1"/>
</dbReference>
<dbReference type="InterPro" id="IPR003593">
    <property type="entry name" value="AAA+_ATPase"/>
</dbReference>
<accession>A0A1W2BE63</accession>
<dbReference type="GO" id="GO:0016887">
    <property type="term" value="F:ATP hydrolysis activity"/>
    <property type="evidence" value="ECO:0007669"/>
    <property type="project" value="InterPro"/>
</dbReference>
<keyword evidence="4 5" id="KW-0067">ATP-binding</keyword>
<keyword evidence="3 5" id="KW-0547">Nucleotide-binding</keyword>
<dbReference type="FunFam" id="1.10.8.60:FF:000057">
    <property type="entry name" value="AAA family ATPase, CDC48 subfamily"/>
    <property type="match status" value="1"/>
</dbReference>
<dbReference type="Gene3D" id="3.10.330.10">
    <property type="match status" value="1"/>
</dbReference>
<keyword evidence="10" id="KW-1185">Reference proteome</keyword>
<dbReference type="FunFam" id="3.40.50.300:FF:000012">
    <property type="entry name" value="Transitional endoplasmic reticulum ATPase"/>
    <property type="match status" value="1"/>
</dbReference>
<evidence type="ECO:0000256" key="4">
    <source>
        <dbReference type="ARBA" id="ARBA00022840"/>
    </source>
</evidence>
<evidence type="ECO:0000256" key="2">
    <source>
        <dbReference type="ARBA" id="ARBA00022737"/>
    </source>
</evidence>
<dbReference type="Gene3D" id="1.10.8.60">
    <property type="match status" value="2"/>
</dbReference>
<reference evidence="9 10" key="1">
    <citation type="submission" date="2017-04" db="EMBL/GenBank/DDBJ databases">
        <authorList>
            <person name="Afonso C.L."/>
            <person name="Miller P.J."/>
            <person name="Scott M.A."/>
            <person name="Spackman E."/>
            <person name="Goraichik I."/>
            <person name="Dimitrov K.M."/>
            <person name="Suarez D.L."/>
            <person name="Swayne D.E."/>
        </authorList>
    </citation>
    <scope>NUCLEOTIDE SEQUENCE [LARGE SCALE GENOMIC DNA]</scope>
    <source>
        <strain evidence="9 10">DSM 3385</strain>
    </source>
</reference>
<dbReference type="PANTHER" id="PTHR23077:SF171">
    <property type="entry name" value="NUCLEAR VALOSIN-CONTAINING PROTEIN-LIKE"/>
    <property type="match status" value="1"/>
</dbReference>
<dbReference type="InterPro" id="IPR050168">
    <property type="entry name" value="AAA_ATPase_domain"/>
</dbReference>
<dbReference type="OrthoDB" id="9809379at2"/>
<dbReference type="GO" id="GO:0005524">
    <property type="term" value="F:ATP binding"/>
    <property type="evidence" value="ECO:0007669"/>
    <property type="project" value="UniProtKB-KW"/>
</dbReference>
<evidence type="ECO:0000313" key="10">
    <source>
        <dbReference type="Proteomes" id="UP000192418"/>
    </source>
</evidence>
<organism evidence="9 10">
    <name type="scientific">Desulfocicer vacuolatum DSM 3385</name>
    <dbReference type="NCBI Taxonomy" id="1121400"/>
    <lineage>
        <taxon>Bacteria</taxon>
        <taxon>Pseudomonadati</taxon>
        <taxon>Thermodesulfobacteriota</taxon>
        <taxon>Desulfobacteria</taxon>
        <taxon>Desulfobacterales</taxon>
        <taxon>Desulfobacteraceae</taxon>
        <taxon>Desulfocicer</taxon>
    </lineage>
</organism>
<evidence type="ECO:0000259" key="8">
    <source>
        <dbReference type="SMART" id="SM01073"/>
    </source>
</evidence>
<dbReference type="EMBL" id="FWXY01000008">
    <property type="protein sequence ID" value="SMC71124.1"/>
    <property type="molecule type" value="Genomic_DNA"/>
</dbReference>
<dbReference type="SUPFAM" id="SSF54585">
    <property type="entry name" value="Cdc48 domain 2-like"/>
    <property type="match status" value="1"/>
</dbReference>
<dbReference type="CDD" id="cd19511">
    <property type="entry name" value="RecA-like_CDC48_r2-like"/>
    <property type="match status" value="1"/>
</dbReference>
<keyword evidence="2" id="KW-0677">Repeat</keyword>
<proteinExistence type="inferred from homology"/>
<dbReference type="SMART" id="SM01073">
    <property type="entry name" value="CDC48_N"/>
    <property type="match status" value="1"/>
</dbReference>
<evidence type="ECO:0000256" key="1">
    <source>
        <dbReference type="ARBA" id="ARBA00009833"/>
    </source>
</evidence>
<dbReference type="InterPro" id="IPR029067">
    <property type="entry name" value="CDC48_domain_2-like_sf"/>
</dbReference>